<sequence>MSELRIFFCCGVISLFIWATGASAWADGGSGRQQSSPSGNLNKVVRHFQEKRPPVENSFIRPPAKKNPIANQIYRHDRARDALQSGRIVSLSVIRSKIRQSFPGKIIDVRLLEPKKKSRPYLYMVKVLRKDGKLLMVKVNAATAEIVGVKGNG</sequence>
<feature type="signal peptide" evidence="1">
    <location>
        <begin position="1"/>
        <end position="26"/>
    </location>
</feature>
<reference evidence="2 3" key="1">
    <citation type="submission" date="2017-10" db="EMBL/GenBank/DDBJ databases">
        <title>Frigbacter circumglobatus gen. nov. sp. nov., isolated from sediment cultured in situ.</title>
        <authorList>
            <person name="Zhao Z."/>
        </authorList>
    </citation>
    <scope>NUCLEOTIDE SEQUENCE [LARGE SCALE GENOMIC DNA]</scope>
    <source>
        <strain evidence="2 3">ZYL</strain>
    </source>
</reference>
<dbReference type="OrthoDB" id="7632485at2"/>
<protein>
    <recommendedName>
        <fullName evidence="4">PepSY domain-containing protein</fullName>
    </recommendedName>
</protein>
<evidence type="ECO:0000313" key="3">
    <source>
        <dbReference type="Proteomes" id="UP000229730"/>
    </source>
</evidence>
<name>A0A2G4YTS6_9PROT</name>
<keyword evidence="3" id="KW-1185">Reference proteome</keyword>
<dbReference type="InParanoid" id="A0A2G4YTS6"/>
<dbReference type="AlphaFoldDB" id="A0A2G4YTS6"/>
<gene>
    <name evidence="2" type="ORF">CRD36_03115</name>
</gene>
<keyword evidence="1" id="KW-0732">Signal</keyword>
<evidence type="ECO:0008006" key="4">
    <source>
        <dbReference type="Google" id="ProtNLM"/>
    </source>
</evidence>
<proteinExistence type="predicted"/>
<dbReference type="EMBL" id="PDEM01000009">
    <property type="protein sequence ID" value="PHZ85693.1"/>
    <property type="molecule type" value="Genomic_DNA"/>
</dbReference>
<comment type="caution">
    <text evidence="2">The sequence shown here is derived from an EMBL/GenBank/DDBJ whole genome shotgun (WGS) entry which is preliminary data.</text>
</comment>
<dbReference type="RefSeq" id="WP_099471277.1">
    <property type="nucleotide sequence ID" value="NZ_CP041025.1"/>
</dbReference>
<dbReference type="Proteomes" id="UP000229730">
    <property type="component" value="Unassembled WGS sequence"/>
</dbReference>
<accession>A0A2G4YTS6</accession>
<organism evidence="2 3">
    <name type="scientific">Paremcibacter congregatus</name>
    <dbReference type="NCBI Taxonomy" id="2043170"/>
    <lineage>
        <taxon>Bacteria</taxon>
        <taxon>Pseudomonadati</taxon>
        <taxon>Pseudomonadota</taxon>
        <taxon>Alphaproteobacteria</taxon>
        <taxon>Emcibacterales</taxon>
        <taxon>Emcibacteraceae</taxon>
        <taxon>Paremcibacter</taxon>
    </lineage>
</organism>
<evidence type="ECO:0000313" key="2">
    <source>
        <dbReference type="EMBL" id="PHZ85693.1"/>
    </source>
</evidence>
<feature type="chain" id="PRO_5013855142" description="PepSY domain-containing protein" evidence="1">
    <location>
        <begin position="27"/>
        <end position="153"/>
    </location>
</feature>
<evidence type="ECO:0000256" key="1">
    <source>
        <dbReference type="SAM" id="SignalP"/>
    </source>
</evidence>